<feature type="region of interest" description="Disordered" evidence="1">
    <location>
        <begin position="1"/>
        <end position="29"/>
    </location>
</feature>
<dbReference type="RefSeq" id="WP_420041839.1">
    <property type="nucleotide sequence ID" value="NZ_CP128986.1"/>
</dbReference>
<feature type="compositionally biased region" description="Basic residues" evidence="1">
    <location>
        <begin position="1"/>
        <end position="15"/>
    </location>
</feature>
<accession>A0AA97CUF7</accession>
<proteinExistence type="predicted"/>
<name>A0AA97CUF7_9ACTN</name>
<reference evidence="2" key="1">
    <citation type="submission" date="2023-06" db="EMBL/GenBank/DDBJ databases">
        <title>Gordonia sp. nov. and Pseudochrobactrum sp. nov., two species isolated from the burying beetle Nicrophorus vespilloides.</title>
        <authorList>
            <person name="Poehlein A."/>
            <person name="Guzman J."/>
            <person name="Daniel R."/>
            <person name="Vilcinskas A."/>
        </authorList>
    </citation>
    <scope>NUCLEOTIDE SEQUENCE</scope>
    <source>
        <strain evidence="2">MP11Mi</strain>
    </source>
</reference>
<evidence type="ECO:0000313" key="2">
    <source>
        <dbReference type="EMBL" id="WOC12621.1"/>
    </source>
</evidence>
<evidence type="ECO:0000256" key="1">
    <source>
        <dbReference type="SAM" id="MobiDB-lite"/>
    </source>
</evidence>
<dbReference type="AlphaFoldDB" id="A0AA97CUF7"/>
<gene>
    <name evidence="2" type="ORF">MP11Mi_17110</name>
</gene>
<protein>
    <submittedName>
        <fullName evidence="2">Uncharacterized protein</fullName>
    </submittedName>
</protein>
<organism evidence="2">
    <name type="scientific">Gordonia sp. MP11Mi</name>
    <dbReference type="NCBI Taxonomy" id="3022769"/>
    <lineage>
        <taxon>Bacteria</taxon>
        <taxon>Bacillati</taxon>
        <taxon>Actinomycetota</taxon>
        <taxon>Actinomycetes</taxon>
        <taxon>Mycobacteriales</taxon>
        <taxon>Gordoniaceae</taxon>
        <taxon>Gordonia</taxon>
    </lineage>
</organism>
<sequence length="100" mass="11312">MTNRRRPLKAARRRPRATEPPAEQPVPLTPEQIEEILDEAVQDGRISADHVEHWRKLLEVDPEGTIEALEALPPGRFDNTLANAITTVLHNLGVKHTRSR</sequence>
<dbReference type="EMBL" id="CP128986">
    <property type="protein sequence ID" value="WOC12621.1"/>
    <property type="molecule type" value="Genomic_DNA"/>
</dbReference>